<dbReference type="PIRSF" id="PIRSF004897">
    <property type="entry name" value="UCP004897_ACT"/>
    <property type="match status" value="1"/>
</dbReference>
<evidence type="ECO:0008006" key="3">
    <source>
        <dbReference type="Google" id="ProtNLM"/>
    </source>
</evidence>
<evidence type="ECO:0000313" key="2">
    <source>
        <dbReference type="Proteomes" id="UP000070163"/>
    </source>
</evidence>
<dbReference type="EMBL" id="LHXJ01000082">
    <property type="protein sequence ID" value="KXA89374.1"/>
    <property type="molecule type" value="Genomic_DNA"/>
</dbReference>
<protein>
    <recommendedName>
        <fullName evidence="3">Amino acid-binding protein</fullName>
    </recommendedName>
</protein>
<accession>A0A133U5A7</accession>
<organism evidence="1 2">
    <name type="scientific">candidate division MSBL1 archaeon SCGC-AAA259A05</name>
    <dbReference type="NCBI Taxonomy" id="1698259"/>
    <lineage>
        <taxon>Archaea</taxon>
        <taxon>Methanobacteriati</taxon>
        <taxon>Methanobacteriota</taxon>
        <taxon>candidate division MSBL1</taxon>
    </lineage>
</organism>
<dbReference type="InterPro" id="IPR045865">
    <property type="entry name" value="ACT-like_dom_sf"/>
</dbReference>
<evidence type="ECO:0000313" key="1">
    <source>
        <dbReference type="EMBL" id="KXA89374.1"/>
    </source>
</evidence>
<name>A0A133U5A7_9EURY</name>
<dbReference type="Proteomes" id="UP000070163">
    <property type="component" value="Unassembled WGS sequence"/>
</dbReference>
<comment type="caution">
    <text evidence="1">The sequence shown here is derived from an EMBL/GenBank/DDBJ whole genome shotgun (WGS) entry which is preliminary data.</text>
</comment>
<proteinExistence type="predicted"/>
<dbReference type="InterPro" id="IPR014424">
    <property type="entry name" value="UCP004897_ACT"/>
</dbReference>
<dbReference type="AlphaFoldDB" id="A0A133U5A7"/>
<dbReference type="SUPFAM" id="SSF55021">
    <property type="entry name" value="ACT-like"/>
    <property type="match status" value="1"/>
</dbReference>
<sequence length="167" mass="18513">MWKHISEAFSGNPAQLKVARVLYKYGLRVEENGDVVCDGIRVPAVQIAKEAGVDRRAVNSTSETILKNEDLKELFANLRPIPYLKAVAQHLNLGVIEILPPDAARKGIISEVTQVISKHDLSIRQSVAEDPFFTAQPKLTIIIDEPVSGKVIEELRELESVDSVIVY</sequence>
<keyword evidence="2" id="KW-1185">Reference proteome</keyword>
<reference evidence="1 2" key="1">
    <citation type="journal article" date="2016" name="Sci. Rep.">
        <title>Metabolic traits of an uncultured archaeal lineage -MSBL1- from brine pools of the Red Sea.</title>
        <authorList>
            <person name="Mwirichia R."/>
            <person name="Alam I."/>
            <person name="Rashid M."/>
            <person name="Vinu M."/>
            <person name="Ba-Alawi W."/>
            <person name="Anthony Kamau A."/>
            <person name="Kamanda Ngugi D."/>
            <person name="Goker M."/>
            <person name="Klenk H.P."/>
            <person name="Bajic V."/>
            <person name="Stingl U."/>
        </authorList>
    </citation>
    <scope>NUCLEOTIDE SEQUENCE [LARGE SCALE GENOMIC DNA]</scope>
    <source>
        <strain evidence="1">SCGC-AAA259A05</strain>
    </source>
</reference>
<gene>
    <name evidence="1" type="ORF">AKJ57_05395</name>
</gene>